<dbReference type="SUPFAM" id="SSF52540">
    <property type="entry name" value="P-loop containing nucleoside triphosphate hydrolases"/>
    <property type="match status" value="1"/>
</dbReference>
<reference evidence="1" key="1">
    <citation type="journal article" date="2020" name="mSystems">
        <title>Genome- and Community-Level Interaction Insights into Carbon Utilization and Element Cycling Functions of Hydrothermarchaeota in Hydrothermal Sediment.</title>
        <authorList>
            <person name="Zhou Z."/>
            <person name="Liu Y."/>
            <person name="Xu W."/>
            <person name="Pan J."/>
            <person name="Luo Z.H."/>
            <person name="Li M."/>
        </authorList>
    </citation>
    <scope>NUCLEOTIDE SEQUENCE [LARGE SCALE GENOMIC DNA]</scope>
    <source>
        <strain evidence="1">SpSt-1135</strain>
    </source>
</reference>
<dbReference type="InterPro" id="IPR052732">
    <property type="entry name" value="Cell-binding_unc_protein"/>
</dbReference>
<dbReference type="Gene3D" id="3.40.50.300">
    <property type="entry name" value="P-loop containing nucleotide triphosphate hydrolases"/>
    <property type="match status" value="1"/>
</dbReference>
<dbReference type="Pfam" id="PF13671">
    <property type="entry name" value="AAA_33"/>
    <property type="match status" value="1"/>
</dbReference>
<dbReference type="EMBL" id="DRZX01000028">
    <property type="protein sequence ID" value="HHS48354.1"/>
    <property type="molecule type" value="Genomic_DNA"/>
</dbReference>
<dbReference type="Proteomes" id="UP000886400">
    <property type="component" value="Unassembled WGS sequence"/>
</dbReference>
<dbReference type="PANTHER" id="PTHR43883:SF1">
    <property type="entry name" value="GLUCONOKINASE"/>
    <property type="match status" value="1"/>
</dbReference>
<dbReference type="SUPFAM" id="SSF56112">
    <property type="entry name" value="Protein kinase-like (PK-like)"/>
    <property type="match status" value="1"/>
</dbReference>
<accession>A0A7C6E9Q5</accession>
<dbReference type="AlphaFoldDB" id="A0A7C6E9Q5"/>
<proteinExistence type="predicted"/>
<evidence type="ECO:0000313" key="1">
    <source>
        <dbReference type="EMBL" id="HHS48354.1"/>
    </source>
</evidence>
<name>A0A7C6E9Q5_DESAE</name>
<dbReference type="InterPro" id="IPR027417">
    <property type="entry name" value="P-loop_NTPase"/>
</dbReference>
<comment type="caution">
    <text evidence="1">The sequence shown here is derived from an EMBL/GenBank/DDBJ whole genome shotgun (WGS) entry which is preliminary data.</text>
</comment>
<gene>
    <name evidence="1" type="ORF">ENM99_00545</name>
</gene>
<protein>
    <submittedName>
        <fullName evidence="1">Aminoglycoside phosphotransferase</fullName>
    </submittedName>
</protein>
<dbReference type="InterPro" id="IPR011009">
    <property type="entry name" value="Kinase-like_dom_sf"/>
</dbReference>
<dbReference type="PANTHER" id="PTHR43883">
    <property type="entry name" value="SLR0207 PROTEIN"/>
    <property type="match status" value="1"/>
</dbReference>
<sequence>MGLNVHASYQNNSIFIDKTTAVVYTHTVNRLIENLKNKLKATLIETHISYVLVNDIVYKIKKSVDFGFLDFTTLEKRKYFCEKEVELNKRLSKDLYLGVVPITYKSNDYNISGDGEIVEYAVSMKKLPQDKMMDNLLKENKVTSKDIDDLVEIIAQFHINAESNQTISEFGKKENIKVNTDENFNQTIDAYNEFLTKHQYEAIKNYTNNFLDSYDWQKRIKEQKIKDCHGDLYSHNICLADKIYIYDCIEFNDRFRYSDVASDVAFLIMDLEFYKKYELAQRFLEKYTKVTKDYSLSEVINFYKVYRAYVRGKIAYFENKKELANKYFDLAYKYIDRQYKPKLIAMVGLTGCGKSYFSERLAKRINAKIFSSDVIRKQIFSPVSTKDFEGGIYTQKHTQIVYDTLNKLAYSSLKEGYNVILDATFIKNSFRQNLADLADEIGIKPIFVFLDPDEPTIMRNLEARKKQKSISDGTISVYFKQKEVFEKPENAITIRSNEEDSLNFVLNAIFGG</sequence>
<organism evidence="1">
    <name type="scientific">Desulfurella acetivorans</name>
    <dbReference type="NCBI Taxonomy" id="33002"/>
    <lineage>
        <taxon>Bacteria</taxon>
        <taxon>Pseudomonadati</taxon>
        <taxon>Campylobacterota</taxon>
        <taxon>Desulfurellia</taxon>
        <taxon>Desulfurellales</taxon>
        <taxon>Desulfurellaceae</taxon>
        <taxon>Desulfurella</taxon>
    </lineage>
</organism>